<evidence type="ECO:0000256" key="6">
    <source>
        <dbReference type="ARBA" id="ARBA00022741"/>
    </source>
</evidence>
<evidence type="ECO:0000259" key="16">
    <source>
        <dbReference type="Pfam" id="PF25007"/>
    </source>
</evidence>
<evidence type="ECO:0000256" key="11">
    <source>
        <dbReference type="ARBA" id="ARBA00023175"/>
    </source>
</evidence>
<keyword evidence="12" id="KW-0206">Cytoskeleton</keyword>
<dbReference type="Gene3D" id="1.20.140.100">
    <property type="entry name" value="Dynein heavy chain, N-terminal domain 2"/>
    <property type="match status" value="1"/>
</dbReference>
<feature type="domain" description="Dynein heavy chain hydrolytic ATP-binding dynein motor region" evidence="15">
    <location>
        <begin position="799"/>
        <end position="934"/>
    </location>
</feature>
<evidence type="ECO:0000256" key="8">
    <source>
        <dbReference type="ARBA" id="ARBA00023017"/>
    </source>
</evidence>
<dbReference type="InterPro" id="IPR042228">
    <property type="entry name" value="Dynein_linker_3"/>
</dbReference>
<dbReference type="FunFam" id="3.20.180.20:FF:000001">
    <property type="entry name" value="Dynein axonemal heavy chain 5"/>
    <property type="match status" value="1"/>
</dbReference>
<evidence type="ECO:0000256" key="12">
    <source>
        <dbReference type="ARBA" id="ARBA00023212"/>
    </source>
</evidence>
<dbReference type="FunFam" id="1.20.58.1120:FF:000004">
    <property type="entry name" value="Dynein axonemal heavy chain 5"/>
    <property type="match status" value="1"/>
</dbReference>
<comment type="caution">
    <text evidence="17">The sequence shown here is derived from an EMBL/GenBank/DDBJ whole genome shotgun (WGS) entry which is preliminary data.</text>
</comment>
<comment type="similarity">
    <text evidence="2">Belongs to the dynein heavy chain family.</text>
</comment>
<evidence type="ECO:0000259" key="14">
    <source>
        <dbReference type="Pfam" id="PF08393"/>
    </source>
</evidence>
<reference evidence="17 18" key="1">
    <citation type="journal article" name="Sci. Rep.">
        <title>Genome-scale phylogenetic analyses confirm Olpidium as the closest living zoosporic fungus to the non-flagellated, terrestrial fungi.</title>
        <authorList>
            <person name="Chang Y."/>
            <person name="Rochon D."/>
            <person name="Sekimoto S."/>
            <person name="Wang Y."/>
            <person name="Chovatia M."/>
            <person name="Sandor L."/>
            <person name="Salamov A."/>
            <person name="Grigoriev I.V."/>
            <person name="Stajich J.E."/>
            <person name="Spatafora J.W."/>
        </authorList>
    </citation>
    <scope>NUCLEOTIDE SEQUENCE [LARGE SCALE GENOMIC DNA]</scope>
    <source>
        <strain evidence="17">S191</strain>
    </source>
</reference>
<evidence type="ECO:0000313" key="17">
    <source>
        <dbReference type="EMBL" id="KAG5463766.1"/>
    </source>
</evidence>
<keyword evidence="10" id="KW-0969">Cilium</keyword>
<dbReference type="FunFam" id="1.10.287.2620:FF:000002">
    <property type="entry name" value="Dynein heavy chain 2, axonemal"/>
    <property type="match status" value="1"/>
</dbReference>
<evidence type="ECO:0000256" key="1">
    <source>
        <dbReference type="ARBA" id="ARBA00004430"/>
    </source>
</evidence>
<evidence type="ECO:0000259" key="15">
    <source>
        <dbReference type="Pfam" id="PF12774"/>
    </source>
</evidence>
<evidence type="ECO:0000256" key="2">
    <source>
        <dbReference type="ARBA" id="ARBA00008887"/>
    </source>
</evidence>
<dbReference type="InterPro" id="IPR042222">
    <property type="entry name" value="Dynein_2_N"/>
</dbReference>
<dbReference type="Proteomes" id="UP000673691">
    <property type="component" value="Unassembled WGS sequence"/>
</dbReference>
<dbReference type="GO" id="GO:0005874">
    <property type="term" value="C:microtubule"/>
    <property type="evidence" value="ECO:0007669"/>
    <property type="project" value="UniProtKB-KW"/>
</dbReference>
<dbReference type="Pfam" id="PF25007">
    <property type="entry name" value="DYH2-5-8_CC"/>
    <property type="match status" value="1"/>
</dbReference>
<keyword evidence="7" id="KW-0067">ATP-binding</keyword>
<feature type="non-terminal residue" evidence="17">
    <location>
        <position position="935"/>
    </location>
</feature>
<dbReference type="InterPro" id="IPR035699">
    <property type="entry name" value="AAA_6"/>
</dbReference>
<dbReference type="AlphaFoldDB" id="A0A8H8A2L3"/>
<sequence length="935" mass="107177">MKYDYLWKDDRSETVNKFLTGNPTIADFEAEINKYEYIEREIQEIPNSTQIGLLMISAEPLKLALTQETKDWKLEYGQKLNSKVKKDMEELIEYMDSKTVKLARKISDIDDLRLAVTTLSEIREAEVDIDMKVAPIEEAYQLLTKHGVTVTKEETEMVDSLRYSWKKLKQLVIDVQSNLSLIQPKFKADLICSVQKFAEDVVAFTAEYTDNGPMVSNIQPKTASERLNVFQRSFDELNRKWETYSAGEELFSLPVTPFPTLVKIKKELKLLQNLYSLYNDVLEKRNAYYEMLWSDMDLNRINVEMADFQTKIKKLPKAIKDWDAFIELKKIVDNLSGVVPLLEMMSNKAIQTRHWDQIMKITKTQFNLDPEMFYLRNVLDAPLLDNLEELEDICISAVKEADIETKLKAVVMEWEDRIFVFAAFKNRGNLVLKPSSTSEIISMMEDSLMTLASLMSNRYNAPFKPEIQTWVHNLSTASEVIENWLGVQNLWIYLEAVFVGGDIAKQMPKEAKRFQNIDKSWCKIMQSANEHPNVIACCVTDETIRNLLPHMTEQLELCQKSLSGYLEAKRAVFPRFSFVSDPALLEILGQASDSHTIQAHLKSVFDNIDKVQFHEKEYDKILGMESSEGEQVQLSKPMMAQGNVELWLGVLLKAMQATVNDIIRESVSRMNDMPLQKFLDEYPAQIGLLGLQIGWTTMSEEAIIASKQDKKRMAATLQRITDILNTLIEVTTRELTKMDRVKYETLITIQVHHRDVFEKLVKAHVKSADDFEWLKQMRFYWRETKDACIVSITNFDFRYQCEYLGCTDRLVITPLTDRCYITLAQAMGMSLGGSPAGPAGTGKTESVKDLGKNLGKWVVVFNCSDQMDYRGLGRIYKGLAQSGAWGCFDEFNRIELPVLSVAAQQIGCVFSAKKERKATFVFTDGETVELNPEVG</sequence>
<evidence type="ECO:0000256" key="7">
    <source>
        <dbReference type="ARBA" id="ARBA00022840"/>
    </source>
</evidence>
<dbReference type="GO" id="GO:0005524">
    <property type="term" value="F:ATP binding"/>
    <property type="evidence" value="ECO:0007669"/>
    <property type="project" value="UniProtKB-KW"/>
</dbReference>
<accession>A0A8H8A2L3</accession>
<keyword evidence="3" id="KW-0963">Cytoplasm</keyword>
<evidence type="ECO:0000256" key="3">
    <source>
        <dbReference type="ARBA" id="ARBA00022490"/>
    </source>
</evidence>
<feature type="non-terminal residue" evidence="17">
    <location>
        <position position="1"/>
    </location>
</feature>
<keyword evidence="5" id="KW-0677">Repeat</keyword>
<keyword evidence="11" id="KW-0505">Motor protein</keyword>
<feature type="domain" description="Dynein axonemal heavy chain 2/5/8 coiled-coil" evidence="16">
    <location>
        <begin position="80"/>
        <end position="188"/>
    </location>
</feature>
<dbReference type="Pfam" id="PF08393">
    <property type="entry name" value="DHC_N2"/>
    <property type="match status" value="1"/>
</dbReference>
<keyword evidence="8" id="KW-0243">Dynein</keyword>
<evidence type="ECO:0000256" key="5">
    <source>
        <dbReference type="ARBA" id="ARBA00022737"/>
    </source>
</evidence>
<organism evidence="17 18">
    <name type="scientific">Olpidium bornovanus</name>
    <dbReference type="NCBI Taxonomy" id="278681"/>
    <lineage>
        <taxon>Eukaryota</taxon>
        <taxon>Fungi</taxon>
        <taxon>Fungi incertae sedis</taxon>
        <taxon>Olpidiomycota</taxon>
        <taxon>Olpidiomycotina</taxon>
        <taxon>Olpidiomycetes</taxon>
        <taxon>Olpidiales</taxon>
        <taxon>Olpidiaceae</taxon>
        <taxon>Olpidium</taxon>
    </lineage>
</organism>
<keyword evidence="18" id="KW-1185">Reference proteome</keyword>
<dbReference type="InterPro" id="IPR027417">
    <property type="entry name" value="P-loop_NTPase"/>
</dbReference>
<keyword evidence="6" id="KW-0547">Nucleotide-binding</keyword>
<dbReference type="GO" id="GO:0005858">
    <property type="term" value="C:axonemal dynein complex"/>
    <property type="evidence" value="ECO:0007669"/>
    <property type="project" value="TreeGrafter"/>
</dbReference>
<dbReference type="PANTHER" id="PTHR46532:SF4">
    <property type="entry name" value="AAA+ ATPASE DOMAIN-CONTAINING PROTEIN"/>
    <property type="match status" value="1"/>
</dbReference>
<dbReference type="InterPro" id="IPR056759">
    <property type="entry name" value="DYH2-5-8_CC"/>
</dbReference>
<proteinExistence type="inferred from homology"/>
<evidence type="ECO:0000256" key="10">
    <source>
        <dbReference type="ARBA" id="ARBA00023069"/>
    </source>
</evidence>
<dbReference type="OrthoDB" id="447173at2759"/>
<dbReference type="EMBL" id="JAEFCI010000104">
    <property type="protein sequence ID" value="KAG5463766.1"/>
    <property type="molecule type" value="Genomic_DNA"/>
</dbReference>
<feature type="domain" description="Dynein heavy chain linker" evidence="14">
    <location>
        <begin position="262"/>
        <end position="666"/>
    </location>
</feature>
<dbReference type="GO" id="GO:0051959">
    <property type="term" value="F:dynein light intermediate chain binding"/>
    <property type="evidence" value="ECO:0007669"/>
    <property type="project" value="InterPro"/>
</dbReference>
<keyword evidence="9" id="KW-0175">Coiled coil</keyword>
<dbReference type="GO" id="GO:0045505">
    <property type="term" value="F:dynein intermediate chain binding"/>
    <property type="evidence" value="ECO:0007669"/>
    <property type="project" value="InterPro"/>
</dbReference>
<protein>
    <submittedName>
        <fullName evidence="17">Dynein, axonemal, heavy chain 5</fullName>
    </submittedName>
</protein>
<evidence type="ECO:0000256" key="13">
    <source>
        <dbReference type="ARBA" id="ARBA00023273"/>
    </source>
</evidence>
<evidence type="ECO:0000313" key="18">
    <source>
        <dbReference type="Proteomes" id="UP000673691"/>
    </source>
</evidence>
<dbReference type="Gene3D" id="3.20.180.20">
    <property type="entry name" value="Dynein heavy chain, N-terminal domain 2"/>
    <property type="match status" value="1"/>
</dbReference>
<dbReference type="FunFam" id="3.40.50.300:FF:000063">
    <property type="entry name" value="dynein heavy chain 6, axonemal"/>
    <property type="match status" value="1"/>
</dbReference>
<dbReference type="PANTHER" id="PTHR46532">
    <property type="entry name" value="MALE FERTILITY FACTOR KL5"/>
    <property type="match status" value="1"/>
</dbReference>
<dbReference type="SUPFAM" id="SSF52540">
    <property type="entry name" value="P-loop containing nucleoside triphosphate hydrolases"/>
    <property type="match status" value="1"/>
</dbReference>
<keyword evidence="13" id="KW-0966">Cell projection</keyword>
<evidence type="ECO:0000256" key="9">
    <source>
        <dbReference type="ARBA" id="ARBA00023054"/>
    </source>
</evidence>
<dbReference type="Gene3D" id="1.10.287.2620">
    <property type="match status" value="1"/>
</dbReference>
<dbReference type="GO" id="GO:0007018">
    <property type="term" value="P:microtubule-based movement"/>
    <property type="evidence" value="ECO:0007669"/>
    <property type="project" value="InterPro"/>
</dbReference>
<dbReference type="InterPro" id="IPR026983">
    <property type="entry name" value="DHC"/>
</dbReference>
<dbReference type="Gene3D" id="1.20.58.1120">
    <property type="match status" value="1"/>
</dbReference>
<comment type="subcellular location">
    <subcellularLocation>
        <location evidence="1">Cytoplasm</location>
        <location evidence="1">Cytoskeleton</location>
        <location evidence="1">Cilium axoneme</location>
    </subcellularLocation>
</comment>
<keyword evidence="4" id="KW-0493">Microtubule</keyword>
<dbReference type="InterPro" id="IPR013602">
    <property type="entry name" value="Dynein_heavy_linker"/>
</dbReference>
<name>A0A8H8A2L3_9FUNG</name>
<dbReference type="Pfam" id="PF12774">
    <property type="entry name" value="AAA_6"/>
    <property type="match status" value="1"/>
</dbReference>
<evidence type="ECO:0000256" key="4">
    <source>
        <dbReference type="ARBA" id="ARBA00022701"/>
    </source>
</evidence>
<dbReference type="FunFam" id="1.20.140.100:FF:000003">
    <property type="entry name" value="Dynein, axonemal, heavy chain 5"/>
    <property type="match status" value="1"/>
</dbReference>
<gene>
    <name evidence="17" type="ORF">BJ554DRAFT_1347</name>
</gene>
<dbReference type="Gene3D" id="3.40.50.300">
    <property type="entry name" value="P-loop containing nucleotide triphosphate hydrolases"/>
    <property type="match status" value="1"/>
</dbReference>